<dbReference type="AlphaFoldDB" id="A0A0F9HYD8"/>
<dbReference type="Pfam" id="PF00156">
    <property type="entry name" value="Pribosyltran"/>
    <property type="match status" value="1"/>
</dbReference>
<evidence type="ECO:0000259" key="12">
    <source>
        <dbReference type="Pfam" id="PF13793"/>
    </source>
</evidence>
<feature type="domain" description="Phosphoribosyltransferase" evidence="11">
    <location>
        <begin position="152"/>
        <end position="277"/>
    </location>
</feature>
<dbReference type="Pfam" id="PF13793">
    <property type="entry name" value="Pribosyltran_N"/>
    <property type="match status" value="1"/>
</dbReference>
<evidence type="ECO:0000256" key="6">
    <source>
        <dbReference type="ARBA" id="ARBA00022741"/>
    </source>
</evidence>
<evidence type="ECO:0000313" key="13">
    <source>
        <dbReference type="EMBL" id="KKL86720.1"/>
    </source>
</evidence>
<proteinExistence type="inferred from homology"/>
<gene>
    <name evidence="13" type="ORF">LCGC14_1941880</name>
</gene>
<evidence type="ECO:0000256" key="2">
    <source>
        <dbReference type="ARBA" id="ARBA00022490"/>
    </source>
</evidence>
<accession>A0A0F9HYD8</accession>
<dbReference type="GO" id="GO:0016301">
    <property type="term" value="F:kinase activity"/>
    <property type="evidence" value="ECO:0007669"/>
    <property type="project" value="UniProtKB-KW"/>
</dbReference>
<dbReference type="FunFam" id="3.40.50.2020:FF:000014">
    <property type="entry name" value="Ribose-phosphate pyrophosphokinase 1"/>
    <property type="match status" value="1"/>
</dbReference>
<keyword evidence="4" id="KW-0479">Metal-binding</keyword>
<evidence type="ECO:0000256" key="3">
    <source>
        <dbReference type="ARBA" id="ARBA00022679"/>
    </source>
</evidence>
<keyword evidence="9" id="KW-0460">Magnesium</keyword>
<dbReference type="GO" id="GO:0005524">
    <property type="term" value="F:ATP binding"/>
    <property type="evidence" value="ECO:0007669"/>
    <property type="project" value="UniProtKB-KW"/>
</dbReference>
<dbReference type="PANTHER" id="PTHR10210">
    <property type="entry name" value="RIBOSE-PHOSPHATE DIPHOSPHOKINASE FAMILY MEMBER"/>
    <property type="match status" value="1"/>
</dbReference>
<dbReference type="SUPFAM" id="SSF53271">
    <property type="entry name" value="PRTase-like"/>
    <property type="match status" value="1"/>
</dbReference>
<dbReference type="GO" id="GO:0006015">
    <property type="term" value="P:5-phosphoribose 1-diphosphate biosynthetic process"/>
    <property type="evidence" value="ECO:0007669"/>
    <property type="project" value="TreeGrafter"/>
</dbReference>
<dbReference type="SMART" id="SM01400">
    <property type="entry name" value="Pribosyltran_N"/>
    <property type="match status" value="1"/>
</dbReference>
<dbReference type="EC" id="2.7.6.1" evidence="1"/>
<dbReference type="InterPro" id="IPR029099">
    <property type="entry name" value="Pribosyltran_N"/>
</dbReference>
<dbReference type="InterPro" id="IPR000836">
    <property type="entry name" value="PRTase_dom"/>
</dbReference>
<dbReference type="EMBL" id="LAZR01021030">
    <property type="protein sequence ID" value="KKL86720.1"/>
    <property type="molecule type" value="Genomic_DNA"/>
</dbReference>
<dbReference type="NCBIfam" id="TIGR01251">
    <property type="entry name" value="ribP_PPkin"/>
    <property type="match status" value="1"/>
</dbReference>
<feature type="domain" description="Ribose-phosphate pyrophosphokinase N-terminal" evidence="12">
    <location>
        <begin position="8"/>
        <end position="130"/>
    </location>
</feature>
<dbReference type="HAMAP" id="MF_00583_A">
    <property type="entry name" value="RibP_PPkinase_A"/>
    <property type="match status" value="1"/>
</dbReference>
<evidence type="ECO:0000256" key="8">
    <source>
        <dbReference type="ARBA" id="ARBA00022840"/>
    </source>
</evidence>
<dbReference type="GO" id="GO:0005737">
    <property type="term" value="C:cytoplasm"/>
    <property type="evidence" value="ECO:0007669"/>
    <property type="project" value="TreeGrafter"/>
</dbReference>
<evidence type="ECO:0000256" key="1">
    <source>
        <dbReference type="ARBA" id="ARBA00013247"/>
    </source>
</evidence>
<evidence type="ECO:0000256" key="4">
    <source>
        <dbReference type="ARBA" id="ARBA00022723"/>
    </source>
</evidence>
<dbReference type="GO" id="GO:0002189">
    <property type="term" value="C:ribose phosphate diphosphokinase complex"/>
    <property type="evidence" value="ECO:0007669"/>
    <property type="project" value="TreeGrafter"/>
</dbReference>
<sequence>MKNSKRVLIVGPASQFLGVKIARELGIETINTDTKTFPDGENYLRISIEDETKILDKEVIIVQSTGPSSSRTQNARLIELFMIIDSIKRMGAAKIIVVVPYLAYARQDKRFRPGESKFADVILQLLDSLGIDEFYTVDVHAPTVIDECLCKAINIDSMKLLADYIKSKGAKDIIVISPDKGAIERSKAFAKYFGKNIPVEVLEKERDVKTGEIKMKGILSLKDKDVVIADDIIATGGTMATSIKLAKASGARKVFAVATHALLLQQAKYRLLKAGADEIIGTDSIDNEASKVSLAKIIADYLR</sequence>
<keyword evidence="8" id="KW-0067">ATP-binding</keyword>
<dbReference type="CDD" id="cd06223">
    <property type="entry name" value="PRTases_typeI"/>
    <property type="match status" value="1"/>
</dbReference>
<keyword evidence="3" id="KW-0808">Transferase</keyword>
<dbReference type="Gene3D" id="3.40.50.2020">
    <property type="match status" value="2"/>
</dbReference>
<evidence type="ECO:0000259" key="11">
    <source>
        <dbReference type="Pfam" id="PF00156"/>
    </source>
</evidence>
<dbReference type="PANTHER" id="PTHR10210:SF32">
    <property type="entry name" value="RIBOSE-PHOSPHATE PYROPHOSPHOKINASE 2"/>
    <property type="match status" value="1"/>
</dbReference>
<keyword evidence="5" id="KW-0545">Nucleotide biosynthesis</keyword>
<keyword evidence="2" id="KW-0963">Cytoplasm</keyword>
<dbReference type="GO" id="GO:0004749">
    <property type="term" value="F:ribose phosphate diphosphokinase activity"/>
    <property type="evidence" value="ECO:0007669"/>
    <property type="project" value="UniProtKB-EC"/>
</dbReference>
<dbReference type="GO" id="GO:0006164">
    <property type="term" value="P:purine nucleotide biosynthetic process"/>
    <property type="evidence" value="ECO:0007669"/>
    <property type="project" value="TreeGrafter"/>
</dbReference>
<keyword evidence="6" id="KW-0547">Nucleotide-binding</keyword>
<keyword evidence="7" id="KW-0418">Kinase</keyword>
<evidence type="ECO:0000256" key="10">
    <source>
        <dbReference type="ARBA" id="ARBA00049535"/>
    </source>
</evidence>
<evidence type="ECO:0000256" key="5">
    <source>
        <dbReference type="ARBA" id="ARBA00022727"/>
    </source>
</evidence>
<dbReference type="InterPro" id="IPR029057">
    <property type="entry name" value="PRTase-like"/>
</dbReference>
<protein>
    <recommendedName>
        <fullName evidence="1">ribose-phosphate diphosphokinase</fullName>
        <ecNumber evidence="1">2.7.6.1</ecNumber>
    </recommendedName>
</protein>
<comment type="caution">
    <text evidence="13">The sequence shown here is derived from an EMBL/GenBank/DDBJ whole genome shotgun (WGS) entry which is preliminary data.</text>
</comment>
<dbReference type="InterPro" id="IPR037514">
    <property type="entry name" value="Rib-P_diPkinase_arc"/>
</dbReference>
<reference evidence="13" key="1">
    <citation type="journal article" date="2015" name="Nature">
        <title>Complex archaea that bridge the gap between prokaryotes and eukaryotes.</title>
        <authorList>
            <person name="Spang A."/>
            <person name="Saw J.H."/>
            <person name="Jorgensen S.L."/>
            <person name="Zaremba-Niedzwiedzka K."/>
            <person name="Martijn J."/>
            <person name="Lind A.E."/>
            <person name="van Eijk R."/>
            <person name="Schleper C."/>
            <person name="Guy L."/>
            <person name="Ettema T.J."/>
        </authorList>
    </citation>
    <scope>NUCLEOTIDE SEQUENCE</scope>
</reference>
<evidence type="ECO:0000256" key="9">
    <source>
        <dbReference type="ARBA" id="ARBA00022842"/>
    </source>
</evidence>
<organism evidence="13">
    <name type="scientific">marine sediment metagenome</name>
    <dbReference type="NCBI Taxonomy" id="412755"/>
    <lineage>
        <taxon>unclassified sequences</taxon>
        <taxon>metagenomes</taxon>
        <taxon>ecological metagenomes</taxon>
    </lineage>
</organism>
<evidence type="ECO:0000256" key="7">
    <source>
        <dbReference type="ARBA" id="ARBA00022777"/>
    </source>
</evidence>
<dbReference type="InterPro" id="IPR005946">
    <property type="entry name" value="Rib-P_diPkinase"/>
</dbReference>
<comment type="catalytic activity">
    <reaction evidence="10">
        <text>D-ribose 5-phosphate + ATP = 5-phospho-alpha-D-ribose 1-diphosphate + AMP + H(+)</text>
        <dbReference type="Rhea" id="RHEA:15609"/>
        <dbReference type="ChEBI" id="CHEBI:15378"/>
        <dbReference type="ChEBI" id="CHEBI:30616"/>
        <dbReference type="ChEBI" id="CHEBI:58017"/>
        <dbReference type="ChEBI" id="CHEBI:78346"/>
        <dbReference type="ChEBI" id="CHEBI:456215"/>
        <dbReference type="EC" id="2.7.6.1"/>
    </reaction>
</comment>
<dbReference type="GO" id="GO:0000287">
    <property type="term" value="F:magnesium ion binding"/>
    <property type="evidence" value="ECO:0007669"/>
    <property type="project" value="InterPro"/>
</dbReference>
<name>A0A0F9HYD8_9ZZZZ</name>